<organism evidence="1 2">
    <name type="scientific">Brevundimonas phage vB_BpoS-Kabachok</name>
    <dbReference type="NCBI Taxonomy" id="2948600"/>
    <lineage>
        <taxon>Viruses</taxon>
        <taxon>Duplodnaviria</taxon>
        <taxon>Heunggongvirae</taxon>
        <taxon>Uroviricota</taxon>
        <taxon>Caudoviricetes</taxon>
        <taxon>Jeanschmidtviridae</taxon>
        <taxon>Marchewkavirus</taxon>
        <taxon>Marchewkavirus kabachok</taxon>
    </lineage>
</organism>
<dbReference type="EMBL" id="ON529852">
    <property type="protein sequence ID" value="USN14088.1"/>
    <property type="molecule type" value="Genomic_DNA"/>
</dbReference>
<name>A0A9E7MP81_9CAUD</name>
<proteinExistence type="predicted"/>
<accession>A0A9E7MP81</accession>
<protein>
    <submittedName>
        <fullName evidence="1">Uncharacterized protein</fullName>
    </submittedName>
</protein>
<reference evidence="1" key="1">
    <citation type="submission" date="2022-05" db="EMBL/GenBank/DDBJ databases">
        <authorList>
            <person name="Friedrich I."/>
            <person name="Poehlein A."/>
            <person name="Schneider D."/>
            <person name="Hertel R."/>
            <person name="Daniel R."/>
        </authorList>
    </citation>
    <scope>NUCLEOTIDE SEQUENCE</scope>
</reference>
<keyword evidence="2" id="KW-1185">Reference proteome</keyword>
<dbReference type="Proteomes" id="UP001056685">
    <property type="component" value="Segment"/>
</dbReference>
<evidence type="ECO:0000313" key="2">
    <source>
        <dbReference type="Proteomes" id="UP001056685"/>
    </source>
</evidence>
<sequence>MPLSKEDAHNLREDDVILVPMRVVRSNNHFDSNGVSLSVVGPFFDTRLFSEQREKPLEPLRIGTNLVHAVKWRPLRVGDRVQFQHHVYPDCKGRIAFIDKDTKEATVRFEDAVKGGPQSLVKPLNDLERILTPADRERYDLDKT</sequence>
<gene>
    <name evidence="1" type="ORF">KABACHOK_02520</name>
</gene>
<evidence type="ECO:0000313" key="1">
    <source>
        <dbReference type="EMBL" id="USN14088.1"/>
    </source>
</evidence>